<dbReference type="InParanoid" id="A0A1X7UVG6"/>
<organism evidence="2">
    <name type="scientific">Amphimedon queenslandica</name>
    <name type="common">Sponge</name>
    <dbReference type="NCBI Taxonomy" id="400682"/>
    <lineage>
        <taxon>Eukaryota</taxon>
        <taxon>Metazoa</taxon>
        <taxon>Porifera</taxon>
        <taxon>Demospongiae</taxon>
        <taxon>Heteroscleromorpha</taxon>
        <taxon>Haplosclerida</taxon>
        <taxon>Niphatidae</taxon>
        <taxon>Amphimedon</taxon>
    </lineage>
</organism>
<accession>A0A1X7UVG6</accession>
<dbReference type="AlphaFoldDB" id="A0A1X7UVG6"/>
<evidence type="ECO:0000313" key="2">
    <source>
        <dbReference type="EnsemblMetazoa" id="Aqu2.1.31661_001"/>
    </source>
</evidence>
<name>A0A1X7UVG6_AMPQE</name>
<reference evidence="2" key="1">
    <citation type="submission" date="2017-05" db="UniProtKB">
        <authorList>
            <consortium name="EnsemblMetazoa"/>
        </authorList>
    </citation>
    <scope>IDENTIFICATION</scope>
</reference>
<feature type="domain" description="HAT C-terminal dimerisation" evidence="1">
    <location>
        <begin position="135"/>
        <end position="210"/>
    </location>
</feature>
<protein>
    <recommendedName>
        <fullName evidence="1">HAT C-terminal dimerisation domain-containing protein</fullName>
    </recommendedName>
</protein>
<dbReference type="Pfam" id="PF05699">
    <property type="entry name" value="Dimer_Tnp_hAT"/>
    <property type="match status" value="1"/>
</dbReference>
<evidence type="ECO:0000259" key="1">
    <source>
        <dbReference type="Pfam" id="PF05699"/>
    </source>
</evidence>
<proteinExistence type="predicted"/>
<dbReference type="EnsemblMetazoa" id="Aqu2.1.31661_001">
    <property type="protein sequence ID" value="Aqu2.1.31661_001"/>
    <property type="gene ID" value="Aqu2.1.31661"/>
</dbReference>
<sequence>MNGELWRTLFSCFVHLKLQQSIFDSVAIKEVKKVLRDDIKSSCQNPNVRLLFDKASFLDPRFKSLSHLPSVQQSEVIDSVKQELLVMLHRPVNDSSDPGDEQSGLEDDCFNDKVGATEPPNKKAKNALIDILGDSFMLLNHLTRKPKMLLLIYWEIRSLNRQCKTPLPLKHLAQKYLCDVATSVPSEQVFSTAGNVFSSKRSSLLPENVHSSNQQAF</sequence>
<dbReference type="InterPro" id="IPR008906">
    <property type="entry name" value="HATC_C_dom"/>
</dbReference>
<dbReference type="InterPro" id="IPR012337">
    <property type="entry name" value="RNaseH-like_sf"/>
</dbReference>
<dbReference type="GO" id="GO:0046983">
    <property type="term" value="F:protein dimerization activity"/>
    <property type="evidence" value="ECO:0007669"/>
    <property type="project" value="InterPro"/>
</dbReference>
<dbReference type="SUPFAM" id="SSF53098">
    <property type="entry name" value="Ribonuclease H-like"/>
    <property type="match status" value="1"/>
</dbReference>